<keyword evidence="5 10" id="KW-0418">Kinase</keyword>
<evidence type="ECO:0000256" key="2">
    <source>
        <dbReference type="ARBA" id="ARBA00022527"/>
    </source>
</evidence>
<name>A0A1X2I2N6_9FUNG</name>
<feature type="region of interest" description="Disordered" evidence="7">
    <location>
        <begin position="532"/>
        <end position="577"/>
    </location>
</feature>
<dbReference type="Pfam" id="PF00069">
    <property type="entry name" value="Pkinase"/>
    <property type="match status" value="1"/>
</dbReference>
<dbReference type="FunFam" id="1.10.510.10:FF:000008">
    <property type="entry name" value="Non-specific serine/threonine protein kinase"/>
    <property type="match status" value="1"/>
</dbReference>
<keyword evidence="11" id="KW-1185">Reference proteome</keyword>
<dbReference type="SUPFAM" id="SSF56112">
    <property type="entry name" value="Protein kinase-like (PK-like)"/>
    <property type="match status" value="1"/>
</dbReference>
<keyword evidence="4" id="KW-0547">Nucleotide-binding</keyword>
<dbReference type="InterPro" id="IPR001683">
    <property type="entry name" value="PX_dom"/>
</dbReference>
<feature type="compositionally biased region" description="Basic residues" evidence="7">
    <location>
        <begin position="84"/>
        <end position="103"/>
    </location>
</feature>
<dbReference type="Gene3D" id="3.30.200.20">
    <property type="entry name" value="Phosphorylase Kinase, domain 1"/>
    <property type="match status" value="1"/>
</dbReference>
<evidence type="ECO:0000259" key="9">
    <source>
        <dbReference type="PROSITE" id="PS51285"/>
    </source>
</evidence>
<dbReference type="InterPro" id="IPR000961">
    <property type="entry name" value="AGC-kinase_C"/>
</dbReference>
<dbReference type="CDD" id="cd06093">
    <property type="entry name" value="PX_domain"/>
    <property type="match status" value="1"/>
</dbReference>
<evidence type="ECO:0000313" key="10">
    <source>
        <dbReference type="EMBL" id="ORZ08141.1"/>
    </source>
</evidence>
<evidence type="ECO:0000256" key="3">
    <source>
        <dbReference type="ARBA" id="ARBA00022679"/>
    </source>
</evidence>
<comment type="caution">
    <text evidence="10">The sequence shown here is derived from an EMBL/GenBank/DDBJ whole genome shotgun (WGS) entry which is preliminary data.</text>
</comment>
<protein>
    <submittedName>
        <fullName evidence="10">Kinase-like domain-containing protein</fullName>
    </submittedName>
</protein>
<dbReference type="GO" id="GO:0004674">
    <property type="term" value="F:protein serine/threonine kinase activity"/>
    <property type="evidence" value="ECO:0007669"/>
    <property type="project" value="UniProtKB-KW"/>
</dbReference>
<dbReference type="InterPro" id="IPR008271">
    <property type="entry name" value="Ser/Thr_kinase_AS"/>
</dbReference>
<proteinExistence type="inferred from homology"/>
<evidence type="ECO:0000256" key="5">
    <source>
        <dbReference type="ARBA" id="ARBA00022777"/>
    </source>
</evidence>
<dbReference type="PROSITE" id="PS00108">
    <property type="entry name" value="PROTEIN_KINASE_ST"/>
    <property type="match status" value="1"/>
</dbReference>
<evidence type="ECO:0000256" key="4">
    <source>
        <dbReference type="ARBA" id="ARBA00022741"/>
    </source>
</evidence>
<dbReference type="OrthoDB" id="63267at2759"/>
<sequence>MPCPTVQNQLISVFETTFYVKRELVTVFNIVIQTSAYTVSLFRYPSDFAEFHQKIRCHYPRSKVPFPELISSNGQLLLPSPSSSRKKTQPSSTGHRKLHHKRKPSTLKILQLFQLYSGRPKKSNADQIEDYLEKCFQHPIISISSLLRDFLRVQREDDSRIESALTNATTTTAEKQKLVAAAAPASSPLDPSKKISLDQFELLKVIGKGCMGKKRQLYALKVISKQKVLQQNEIQHTKAERDILTRLRDQPFLIKLHYAFQSPTHLYFVLDYICGGDIATQMSLCLTFSKERTQFYAAEILLGLSILHSHGIIYRDLKPENVLIGRDGHIVLTDFGLSKVFKMQDKRDMGLPTTSTFCGTSEYIGPEILLGEQYSYAVDYWSLGTLIYEMLAGMTPFWAETHMEMFRRVLEDNLEFPSSEAFDPITCEFLSGLLERDPYDRLGWDSSEQIKKHAYFANLDWDDVAQRKLVPPYLPTIRSETDLTHFDTSFVTMTPRISQVPSVAIDGNKNDELEEQVEEDPFRHFDFDPAATATDEENNDDDDDDDDNPVPVPVPARTLLRSSRSHPKPWGATASAQQRFSTSSSVLSFGTEIVSSRMLANDHQPSLSTSVRKRHSAALSLETASASALTEPNHTSCLV</sequence>
<feature type="region of interest" description="Disordered" evidence="7">
    <location>
        <begin position="75"/>
        <end position="103"/>
    </location>
</feature>
<dbReference type="InterPro" id="IPR011009">
    <property type="entry name" value="Kinase-like_dom_sf"/>
</dbReference>
<dbReference type="SMART" id="SM00133">
    <property type="entry name" value="S_TK_X"/>
    <property type="match status" value="1"/>
</dbReference>
<dbReference type="AlphaFoldDB" id="A0A1X2I2N6"/>
<keyword evidence="6" id="KW-0067">ATP-binding</keyword>
<evidence type="ECO:0000256" key="7">
    <source>
        <dbReference type="SAM" id="MobiDB-lite"/>
    </source>
</evidence>
<dbReference type="SMART" id="SM00220">
    <property type="entry name" value="S_TKc"/>
    <property type="match status" value="1"/>
</dbReference>
<dbReference type="PROSITE" id="PS50011">
    <property type="entry name" value="PROTEIN_KINASE_DOM"/>
    <property type="match status" value="1"/>
</dbReference>
<accession>A0A1X2I2N6</accession>
<dbReference type="Pfam" id="PF00787">
    <property type="entry name" value="PX"/>
    <property type="match status" value="1"/>
</dbReference>
<feature type="domain" description="AGC-kinase C-terminal" evidence="9">
    <location>
        <begin position="457"/>
        <end position="537"/>
    </location>
</feature>
<dbReference type="Proteomes" id="UP000193560">
    <property type="component" value="Unassembled WGS sequence"/>
</dbReference>
<dbReference type="SUPFAM" id="SSF64268">
    <property type="entry name" value="PX domain"/>
    <property type="match status" value="1"/>
</dbReference>
<evidence type="ECO:0000259" key="8">
    <source>
        <dbReference type="PROSITE" id="PS50011"/>
    </source>
</evidence>
<dbReference type="Gene3D" id="3.30.1520.10">
    <property type="entry name" value="Phox-like domain"/>
    <property type="match status" value="1"/>
</dbReference>
<dbReference type="InterPro" id="IPR045270">
    <property type="entry name" value="STKc_AGC"/>
</dbReference>
<dbReference type="GO" id="GO:0035091">
    <property type="term" value="F:phosphatidylinositol binding"/>
    <property type="evidence" value="ECO:0007669"/>
    <property type="project" value="InterPro"/>
</dbReference>
<evidence type="ECO:0000256" key="1">
    <source>
        <dbReference type="ARBA" id="ARBA00009903"/>
    </source>
</evidence>
<dbReference type="Gene3D" id="1.10.510.10">
    <property type="entry name" value="Transferase(Phosphotransferase) domain 1"/>
    <property type="match status" value="1"/>
</dbReference>
<comment type="similarity">
    <text evidence="1">Belongs to the protein kinase superfamily. AGC Ser/Thr protein kinase family.</text>
</comment>
<organism evidence="10 11">
    <name type="scientific">Absidia repens</name>
    <dbReference type="NCBI Taxonomy" id="90262"/>
    <lineage>
        <taxon>Eukaryota</taxon>
        <taxon>Fungi</taxon>
        <taxon>Fungi incertae sedis</taxon>
        <taxon>Mucoromycota</taxon>
        <taxon>Mucoromycotina</taxon>
        <taxon>Mucoromycetes</taxon>
        <taxon>Mucorales</taxon>
        <taxon>Cunninghamellaceae</taxon>
        <taxon>Absidia</taxon>
    </lineage>
</organism>
<evidence type="ECO:0000313" key="11">
    <source>
        <dbReference type="Proteomes" id="UP000193560"/>
    </source>
</evidence>
<feature type="compositionally biased region" description="Acidic residues" evidence="7">
    <location>
        <begin position="534"/>
        <end position="548"/>
    </location>
</feature>
<keyword evidence="2" id="KW-0723">Serine/threonine-protein kinase</keyword>
<feature type="domain" description="Protein kinase" evidence="8">
    <location>
        <begin position="200"/>
        <end position="456"/>
    </location>
</feature>
<dbReference type="PANTHER" id="PTHR24351">
    <property type="entry name" value="RIBOSOMAL PROTEIN S6 KINASE"/>
    <property type="match status" value="1"/>
</dbReference>
<reference evidence="10 11" key="1">
    <citation type="submission" date="2016-07" db="EMBL/GenBank/DDBJ databases">
        <title>Pervasive Adenine N6-methylation of Active Genes in Fungi.</title>
        <authorList>
            <consortium name="DOE Joint Genome Institute"/>
            <person name="Mondo S.J."/>
            <person name="Dannebaum R.O."/>
            <person name="Kuo R.C."/>
            <person name="Labutti K."/>
            <person name="Haridas S."/>
            <person name="Kuo A."/>
            <person name="Salamov A."/>
            <person name="Ahrendt S.R."/>
            <person name="Lipzen A."/>
            <person name="Sullivan W."/>
            <person name="Andreopoulos W.B."/>
            <person name="Clum A."/>
            <person name="Lindquist E."/>
            <person name="Daum C."/>
            <person name="Ramamoorthy G.K."/>
            <person name="Gryganskyi A."/>
            <person name="Culley D."/>
            <person name="Magnuson J.K."/>
            <person name="James T.Y."/>
            <person name="O'Malley M.A."/>
            <person name="Stajich J.E."/>
            <person name="Spatafora J.W."/>
            <person name="Visel A."/>
            <person name="Grigoriev I.V."/>
        </authorList>
    </citation>
    <scope>NUCLEOTIDE SEQUENCE [LARGE SCALE GENOMIC DNA]</scope>
    <source>
        <strain evidence="10 11">NRRL 1336</strain>
    </source>
</reference>
<dbReference type="STRING" id="90262.A0A1X2I2N6"/>
<dbReference type="CDD" id="cd05123">
    <property type="entry name" value="STKc_AGC"/>
    <property type="match status" value="1"/>
</dbReference>
<evidence type="ECO:0000256" key="6">
    <source>
        <dbReference type="ARBA" id="ARBA00022840"/>
    </source>
</evidence>
<dbReference type="InterPro" id="IPR000719">
    <property type="entry name" value="Prot_kinase_dom"/>
</dbReference>
<dbReference type="GO" id="GO:0005524">
    <property type="term" value="F:ATP binding"/>
    <property type="evidence" value="ECO:0007669"/>
    <property type="project" value="UniProtKB-KW"/>
</dbReference>
<dbReference type="EMBL" id="MCGE01000032">
    <property type="protein sequence ID" value="ORZ08141.1"/>
    <property type="molecule type" value="Genomic_DNA"/>
</dbReference>
<dbReference type="InterPro" id="IPR036871">
    <property type="entry name" value="PX_dom_sf"/>
</dbReference>
<gene>
    <name evidence="10" type="ORF">BCR42DRAFT_360052</name>
</gene>
<keyword evidence="3" id="KW-0808">Transferase</keyword>
<dbReference type="PROSITE" id="PS51285">
    <property type="entry name" value="AGC_KINASE_CTER"/>
    <property type="match status" value="1"/>
</dbReference>